<gene>
    <name evidence="2" type="ORF">PFMALIP_02782</name>
</gene>
<name>A0A024WRE4_PLAFA</name>
<reference evidence="2 3" key="1">
    <citation type="submission" date="2013-02" db="EMBL/GenBank/DDBJ databases">
        <title>The Genome Annotation of Plasmodium falciparum MaliPS096_E11.</title>
        <authorList>
            <consortium name="The Broad Institute Genome Sequencing Platform"/>
            <consortium name="The Broad Institute Genome Sequencing Center for Infectious Disease"/>
            <person name="Neafsey D."/>
            <person name="Hoffman S."/>
            <person name="Volkman S."/>
            <person name="Rosenthal P."/>
            <person name="Walker B."/>
            <person name="Young S.K."/>
            <person name="Zeng Q."/>
            <person name="Gargeya S."/>
            <person name="Fitzgerald M."/>
            <person name="Haas B."/>
            <person name="Abouelleil A."/>
            <person name="Allen A.W."/>
            <person name="Alvarado L."/>
            <person name="Arachchi H.M."/>
            <person name="Berlin A.M."/>
            <person name="Chapman S.B."/>
            <person name="Gainer-Dewar J."/>
            <person name="Goldberg J."/>
            <person name="Griggs A."/>
            <person name="Gujja S."/>
            <person name="Hansen M."/>
            <person name="Howarth C."/>
            <person name="Imamovic A."/>
            <person name="Ireland A."/>
            <person name="Larimer J."/>
            <person name="McCowan C."/>
            <person name="Murphy C."/>
            <person name="Pearson M."/>
            <person name="Poon T.W."/>
            <person name="Priest M."/>
            <person name="Roberts A."/>
            <person name="Saif S."/>
            <person name="Shea T."/>
            <person name="Sisk P."/>
            <person name="Sykes S."/>
            <person name="Wortman J."/>
            <person name="Nusbaum C."/>
            <person name="Birren B."/>
        </authorList>
    </citation>
    <scope>NUCLEOTIDE SEQUENCE [LARGE SCALE GENOMIC DNA]</scope>
    <source>
        <strain evidence="2 3">MaliPS096_E11</strain>
    </source>
</reference>
<reference evidence="2 3" key="2">
    <citation type="submission" date="2013-02" db="EMBL/GenBank/DDBJ databases">
        <title>The Genome Sequence of Plasmodium falciparum MaliPS096_E11.</title>
        <authorList>
            <consortium name="The Broad Institute Genome Sequencing Platform"/>
            <consortium name="The Broad Institute Genome Sequencing Center for Infectious Disease"/>
            <person name="Neafsey D."/>
            <person name="Cheeseman I."/>
            <person name="Volkman S."/>
            <person name="Adams J."/>
            <person name="Walker B."/>
            <person name="Young S.K."/>
            <person name="Zeng Q."/>
            <person name="Gargeya S."/>
            <person name="Fitzgerald M."/>
            <person name="Haas B."/>
            <person name="Abouelleil A."/>
            <person name="Alvarado L."/>
            <person name="Arachchi H.M."/>
            <person name="Berlin A.M."/>
            <person name="Chapman S.B."/>
            <person name="Dewar J."/>
            <person name="Goldberg J."/>
            <person name="Griggs A."/>
            <person name="Gujja S."/>
            <person name="Hansen M."/>
            <person name="Howarth C."/>
            <person name="Imamovic A."/>
            <person name="Larimer J."/>
            <person name="McCowan C."/>
            <person name="Murphy C."/>
            <person name="Neiman D."/>
            <person name="Pearson M."/>
            <person name="Priest M."/>
            <person name="Roberts A."/>
            <person name="Saif S."/>
            <person name="Shea T."/>
            <person name="Sisk P."/>
            <person name="Sykes S."/>
            <person name="Wortman J."/>
            <person name="Nusbaum C."/>
            <person name="Birren B."/>
        </authorList>
    </citation>
    <scope>NUCLEOTIDE SEQUENCE [LARGE SCALE GENOMIC DNA]</scope>
    <source>
        <strain evidence="2 3">MaliPS096_E11</strain>
    </source>
</reference>
<proteinExistence type="predicted"/>
<evidence type="ECO:0000313" key="2">
    <source>
        <dbReference type="EMBL" id="ETW49280.1"/>
    </source>
</evidence>
<dbReference type="Proteomes" id="UP000030699">
    <property type="component" value="Unassembled WGS sequence"/>
</dbReference>
<dbReference type="EMBL" id="KI925546">
    <property type="protein sequence ID" value="ETW49280.1"/>
    <property type="molecule type" value="Genomic_DNA"/>
</dbReference>
<protein>
    <submittedName>
        <fullName evidence="2">Uncharacterized protein</fullName>
    </submittedName>
</protein>
<sequence>MLITHNRECSKSVQGLVVEKFNKKMNYLLKKEDFYIYRQNFNFFPKELEVQLRKKKNKIQNETGVIDGVIDRISSISTHQNKGDNTNVDERYINVDNSNKIKGNNMNNMNNMNNPEQFR</sequence>
<evidence type="ECO:0000256" key="1">
    <source>
        <dbReference type="SAM" id="MobiDB-lite"/>
    </source>
</evidence>
<accession>A0A024WRE4</accession>
<evidence type="ECO:0000313" key="3">
    <source>
        <dbReference type="Proteomes" id="UP000030699"/>
    </source>
</evidence>
<organism evidence="2 3">
    <name type="scientific">Plasmodium falciparum MaliPS096_E11</name>
    <dbReference type="NCBI Taxonomy" id="1036727"/>
    <lineage>
        <taxon>Eukaryota</taxon>
        <taxon>Sar</taxon>
        <taxon>Alveolata</taxon>
        <taxon>Apicomplexa</taxon>
        <taxon>Aconoidasida</taxon>
        <taxon>Haemosporida</taxon>
        <taxon>Plasmodiidae</taxon>
        <taxon>Plasmodium</taxon>
        <taxon>Plasmodium (Laverania)</taxon>
    </lineage>
</organism>
<feature type="compositionally biased region" description="Low complexity" evidence="1">
    <location>
        <begin position="104"/>
        <end position="119"/>
    </location>
</feature>
<dbReference type="AlphaFoldDB" id="A0A024WRE4"/>
<feature type="region of interest" description="Disordered" evidence="1">
    <location>
        <begin position="98"/>
        <end position="119"/>
    </location>
</feature>